<dbReference type="AlphaFoldDB" id="A0A5C3LT29"/>
<protein>
    <submittedName>
        <fullName evidence="1">Uncharacterized protein</fullName>
    </submittedName>
</protein>
<gene>
    <name evidence="1" type="ORF">BDQ12DRAFT_760284</name>
</gene>
<reference evidence="1 2" key="1">
    <citation type="journal article" date="2019" name="Nat. Ecol. Evol.">
        <title>Megaphylogeny resolves global patterns of mushroom evolution.</title>
        <authorList>
            <person name="Varga T."/>
            <person name="Krizsan K."/>
            <person name="Foldi C."/>
            <person name="Dima B."/>
            <person name="Sanchez-Garcia M."/>
            <person name="Sanchez-Ramirez S."/>
            <person name="Szollosi G.J."/>
            <person name="Szarkandi J.G."/>
            <person name="Papp V."/>
            <person name="Albert L."/>
            <person name="Andreopoulos W."/>
            <person name="Angelini C."/>
            <person name="Antonin V."/>
            <person name="Barry K.W."/>
            <person name="Bougher N.L."/>
            <person name="Buchanan P."/>
            <person name="Buyck B."/>
            <person name="Bense V."/>
            <person name="Catcheside P."/>
            <person name="Chovatia M."/>
            <person name="Cooper J."/>
            <person name="Damon W."/>
            <person name="Desjardin D."/>
            <person name="Finy P."/>
            <person name="Geml J."/>
            <person name="Haridas S."/>
            <person name="Hughes K."/>
            <person name="Justo A."/>
            <person name="Karasinski D."/>
            <person name="Kautmanova I."/>
            <person name="Kiss B."/>
            <person name="Kocsube S."/>
            <person name="Kotiranta H."/>
            <person name="LaButti K.M."/>
            <person name="Lechner B.E."/>
            <person name="Liimatainen K."/>
            <person name="Lipzen A."/>
            <person name="Lukacs Z."/>
            <person name="Mihaltcheva S."/>
            <person name="Morgado L.N."/>
            <person name="Niskanen T."/>
            <person name="Noordeloos M.E."/>
            <person name="Ohm R.A."/>
            <person name="Ortiz-Santana B."/>
            <person name="Ovrebo C."/>
            <person name="Racz N."/>
            <person name="Riley R."/>
            <person name="Savchenko A."/>
            <person name="Shiryaev A."/>
            <person name="Soop K."/>
            <person name="Spirin V."/>
            <person name="Szebenyi C."/>
            <person name="Tomsovsky M."/>
            <person name="Tulloss R.E."/>
            <person name="Uehling J."/>
            <person name="Grigoriev I.V."/>
            <person name="Vagvolgyi C."/>
            <person name="Papp T."/>
            <person name="Martin F.M."/>
            <person name="Miettinen O."/>
            <person name="Hibbett D.S."/>
            <person name="Nagy L.G."/>
        </authorList>
    </citation>
    <scope>NUCLEOTIDE SEQUENCE [LARGE SCALE GENOMIC DNA]</scope>
    <source>
        <strain evidence="1 2">CBS 166.37</strain>
    </source>
</reference>
<sequence>MITTTPLPAFESKFAPNPFINEGSVVATRPETFPASTHPMTSFVLSSVFSYPTISDTTNNATTSPTRTQAQQLLLAPYEDLEAEELFVFVGDRRQSEVSPTPTRESFTSIFDIAKENGTDEPEIGTPEYIFGREKVLTRVPEFERHAMKESGVDRMQASFMTRLSLSVPPQASSLPERLTPSYSAATNHIAFPPTITSICDTPPGRYTSFAKFEVGIKVRHDAQKCLFAPSIAHRYDYERSRFDIFELDSELNSFNDGYHSSASSFKDDKLNPFAYTAPDVSPIADHSALDAEAAINAKIDRLETMARRQPGVCFPQELSASSLSSSVSSCPNSFEKDTMKLNLYNLKALASLGLRKPMQAGRTVNQENVEALTRLGQQNIEPQRSFSPAGSSLVSVSRPASSLSAYSQSSFCYSSCEEVLSGDESTADSNSNLSSSYSRVKSHVFAPIPSLPSKKAATMQFNFPMLDVDSGSVELKHPRFDYGGEQLTPPADQPTEHIVIDLTRKPTSYLYEGGSSTVLPGGVMLGNIFKGAEKKLPPNAWRY</sequence>
<accession>A0A5C3LT29</accession>
<proteinExistence type="predicted"/>
<dbReference type="EMBL" id="ML213624">
    <property type="protein sequence ID" value="TFK35108.1"/>
    <property type="molecule type" value="Genomic_DNA"/>
</dbReference>
<name>A0A5C3LT29_9AGAR</name>
<organism evidence="1 2">
    <name type="scientific">Crucibulum laeve</name>
    <dbReference type="NCBI Taxonomy" id="68775"/>
    <lineage>
        <taxon>Eukaryota</taxon>
        <taxon>Fungi</taxon>
        <taxon>Dikarya</taxon>
        <taxon>Basidiomycota</taxon>
        <taxon>Agaricomycotina</taxon>
        <taxon>Agaricomycetes</taxon>
        <taxon>Agaricomycetidae</taxon>
        <taxon>Agaricales</taxon>
        <taxon>Agaricineae</taxon>
        <taxon>Nidulariaceae</taxon>
        <taxon>Crucibulum</taxon>
    </lineage>
</organism>
<evidence type="ECO:0000313" key="1">
    <source>
        <dbReference type="EMBL" id="TFK35108.1"/>
    </source>
</evidence>
<evidence type="ECO:0000313" key="2">
    <source>
        <dbReference type="Proteomes" id="UP000308652"/>
    </source>
</evidence>
<dbReference type="Proteomes" id="UP000308652">
    <property type="component" value="Unassembled WGS sequence"/>
</dbReference>
<dbReference type="OrthoDB" id="19928at2759"/>
<keyword evidence="2" id="KW-1185">Reference proteome</keyword>